<gene>
    <name evidence="1" type="ORF">DSO57_1000865</name>
</gene>
<keyword evidence="2" id="KW-1185">Reference proteome</keyword>
<dbReference type="Proteomes" id="UP001165960">
    <property type="component" value="Unassembled WGS sequence"/>
</dbReference>
<comment type="caution">
    <text evidence="1">The sequence shown here is derived from an EMBL/GenBank/DDBJ whole genome shotgun (WGS) entry which is preliminary data.</text>
</comment>
<evidence type="ECO:0000313" key="1">
    <source>
        <dbReference type="EMBL" id="KAJ9082881.1"/>
    </source>
</evidence>
<accession>A0ACC2U811</accession>
<organism evidence="1 2">
    <name type="scientific">Entomophthora muscae</name>
    <dbReference type="NCBI Taxonomy" id="34485"/>
    <lineage>
        <taxon>Eukaryota</taxon>
        <taxon>Fungi</taxon>
        <taxon>Fungi incertae sedis</taxon>
        <taxon>Zoopagomycota</taxon>
        <taxon>Entomophthoromycotina</taxon>
        <taxon>Entomophthoromycetes</taxon>
        <taxon>Entomophthorales</taxon>
        <taxon>Entomophthoraceae</taxon>
        <taxon>Entomophthora</taxon>
    </lineage>
</organism>
<protein>
    <submittedName>
        <fullName evidence="1">Uncharacterized protein</fullName>
    </submittedName>
</protein>
<sequence>MACDQLANQDALSNLESTSQHYIAEEYQRQHWETEQLLAAYDPLMLALVSYPRVLDQKIAPAPAPLLSFPGVPLLRQLAPLSQLMSAATGEHTLCYSRKSNGRDSTST</sequence>
<reference evidence="1" key="1">
    <citation type="submission" date="2022-04" db="EMBL/GenBank/DDBJ databases">
        <title>Genome of the entomopathogenic fungus Entomophthora muscae.</title>
        <authorList>
            <person name="Elya C."/>
            <person name="Lovett B.R."/>
            <person name="Lee E."/>
            <person name="Macias A.M."/>
            <person name="Hajek A.E."/>
            <person name="De Bivort B.L."/>
            <person name="Kasson M.T."/>
            <person name="De Fine Licht H.H."/>
            <person name="Stajich J.E."/>
        </authorList>
    </citation>
    <scope>NUCLEOTIDE SEQUENCE</scope>
    <source>
        <strain evidence="1">Berkeley</strain>
    </source>
</reference>
<dbReference type="EMBL" id="QTSX02001422">
    <property type="protein sequence ID" value="KAJ9082881.1"/>
    <property type="molecule type" value="Genomic_DNA"/>
</dbReference>
<proteinExistence type="predicted"/>
<name>A0ACC2U811_9FUNG</name>
<evidence type="ECO:0000313" key="2">
    <source>
        <dbReference type="Proteomes" id="UP001165960"/>
    </source>
</evidence>